<keyword evidence="4" id="KW-0548">Nucleotidyltransferase</keyword>
<dbReference type="InterPro" id="IPR023211">
    <property type="entry name" value="DNA_pol_palm_dom_sf"/>
</dbReference>
<comment type="similarity">
    <text evidence="1">Belongs to the DNA polymerase type-B family.</text>
</comment>
<evidence type="ECO:0000259" key="9">
    <source>
        <dbReference type="Pfam" id="PF03175"/>
    </source>
</evidence>
<protein>
    <recommendedName>
        <fullName evidence="2">DNA-directed DNA polymerase</fullName>
        <ecNumber evidence="2">2.7.7.7</ecNumber>
    </recommendedName>
</protein>
<evidence type="ECO:0000256" key="8">
    <source>
        <dbReference type="ARBA" id="ARBA00049244"/>
    </source>
</evidence>
<dbReference type="GO" id="GO:0006260">
    <property type="term" value="P:DNA replication"/>
    <property type="evidence" value="ECO:0007669"/>
    <property type="project" value="UniProtKB-KW"/>
</dbReference>
<dbReference type="EC" id="2.7.7.7" evidence="2"/>
<evidence type="ECO:0000256" key="4">
    <source>
        <dbReference type="ARBA" id="ARBA00022695"/>
    </source>
</evidence>
<dbReference type="Pfam" id="PF03175">
    <property type="entry name" value="DNA_pol_B_2"/>
    <property type="match status" value="1"/>
</dbReference>
<proteinExistence type="inferred from homology"/>
<evidence type="ECO:0000313" key="10">
    <source>
        <dbReference type="EMBL" id="ELP91526.1"/>
    </source>
</evidence>
<dbReference type="SUPFAM" id="SSF56672">
    <property type="entry name" value="DNA/RNA polymerases"/>
    <property type="match status" value="1"/>
</dbReference>
<dbReference type="VEuPathDB" id="AmoebaDB:EIN_451370"/>
<keyword evidence="5" id="KW-0235">DNA replication</keyword>
<dbReference type="PANTHER" id="PTHR48144:SF2">
    <property type="entry name" value="DNA-DIRECTED DNA POLYMERASE"/>
    <property type="match status" value="1"/>
</dbReference>
<accession>A0A0A1UFD3</accession>
<dbReference type="KEGG" id="eiv:EIN_451370"/>
<dbReference type="GO" id="GO:0003677">
    <property type="term" value="F:DNA binding"/>
    <property type="evidence" value="ECO:0007669"/>
    <property type="project" value="UniProtKB-KW"/>
</dbReference>
<gene>
    <name evidence="10" type="ORF">EIN_451370</name>
</gene>
<evidence type="ECO:0000256" key="6">
    <source>
        <dbReference type="ARBA" id="ARBA00022932"/>
    </source>
</evidence>
<evidence type="ECO:0000313" key="11">
    <source>
        <dbReference type="Proteomes" id="UP000014680"/>
    </source>
</evidence>
<reference evidence="10 11" key="1">
    <citation type="submission" date="2012-10" db="EMBL/GenBank/DDBJ databases">
        <authorList>
            <person name="Zafar N."/>
            <person name="Inman J."/>
            <person name="Hall N."/>
            <person name="Lorenzi H."/>
            <person name="Caler E."/>
        </authorList>
    </citation>
    <scope>NUCLEOTIDE SEQUENCE [LARGE SCALE GENOMIC DNA]</scope>
    <source>
        <strain evidence="10 11">IP1</strain>
    </source>
</reference>
<evidence type="ECO:0000256" key="5">
    <source>
        <dbReference type="ARBA" id="ARBA00022705"/>
    </source>
</evidence>
<dbReference type="GO" id="GO:0003887">
    <property type="term" value="F:DNA-directed DNA polymerase activity"/>
    <property type="evidence" value="ECO:0007669"/>
    <property type="project" value="UniProtKB-KW"/>
</dbReference>
<name>A0A0A1UFD3_ENTIV</name>
<evidence type="ECO:0000256" key="2">
    <source>
        <dbReference type="ARBA" id="ARBA00012417"/>
    </source>
</evidence>
<dbReference type="Gene3D" id="3.90.1600.10">
    <property type="entry name" value="Palm domain of DNA polymerase"/>
    <property type="match status" value="2"/>
</dbReference>
<evidence type="ECO:0000256" key="1">
    <source>
        <dbReference type="ARBA" id="ARBA00005755"/>
    </source>
</evidence>
<evidence type="ECO:0000256" key="7">
    <source>
        <dbReference type="ARBA" id="ARBA00023125"/>
    </source>
</evidence>
<sequence length="554" mass="65366">MISNKLSDFPKMFDLSNIQKELYPYNYYTIELIQNNVGIISEAGEYESQKWNKKQYNLFKENKSIINNCLVDEDKFDMRLYCKFYCCQDVRILKEGHIKFRNNNLKSLNIDVDNFISISALANHYFKLHVYTQIPNLMQYSGKVREFIQGEIYGGRNMCRDNTNQRVTKDLYDYNTCSLYPSAIHRLKLATGKPILIAQESCNKTILNHLMLEQQLEPTNERYISAFIVDIEITKGNKHLHFPIITKKDKKGNRNVNECCTMGVDNIMLEDMIKFQQIEFNIIRRYYWTGCKSNVFSNEIEKIYNLRSKLKKEGNPLQNNNKLLMNSSYGKTIQKPIKNDLVYKYINNKGKCDSDRYLKKNFTLVRSMYDISNNIRCFETNKSFDDFYVPNLIGVQILSMSKRIMNEVMCLAEDLNIDIYYQDTDSVHIDKNKIESLEQKYKEIYGKTLRGGELEQFHPDFDELSGNVYSKESYFLGKKAYIDVLTNDKQKHALHMRMKGIPNNLLENNENPIELYKKLYTGESYTFNLLELKPSFEFGKTFDIKTRENFTRKI</sequence>
<dbReference type="OrthoDB" id="10265614at2759"/>
<dbReference type="AlphaFoldDB" id="A0A0A1UFD3"/>
<keyword evidence="11" id="KW-1185">Reference proteome</keyword>
<dbReference type="SUPFAM" id="SSF53098">
    <property type="entry name" value="Ribonuclease H-like"/>
    <property type="match status" value="1"/>
</dbReference>
<dbReference type="EMBL" id="KB206463">
    <property type="protein sequence ID" value="ELP91526.1"/>
    <property type="molecule type" value="Genomic_DNA"/>
</dbReference>
<dbReference type="Proteomes" id="UP000014680">
    <property type="component" value="Unassembled WGS sequence"/>
</dbReference>
<feature type="domain" description="DNA-directed DNA polymerase family B mitochondria/virus" evidence="9">
    <location>
        <begin position="2"/>
        <end position="407"/>
    </location>
</feature>
<dbReference type="InterPro" id="IPR004868">
    <property type="entry name" value="DNA-dir_DNA_pol_B_mt/vir"/>
</dbReference>
<keyword evidence="7" id="KW-0238">DNA-binding</keyword>
<comment type="catalytic activity">
    <reaction evidence="8">
        <text>DNA(n) + a 2'-deoxyribonucleoside 5'-triphosphate = DNA(n+1) + diphosphate</text>
        <dbReference type="Rhea" id="RHEA:22508"/>
        <dbReference type="Rhea" id="RHEA-COMP:17339"/>
        <dbReference type="Rhea" id="RHEA-COMP:17340"/>
        <dbReference type="ChEBI" id="CHEBI:33019"/>
        <dbReference type="ChEBI" id="CHEBI:61560"/>
        <dbReference type="ChEBI" id="CHEBI:173112"/>
        <dbReference type="EC" id="2.7.7.7"/>
    </reaction>
</comment>
<keyword evidence="3" id="KW-0808">Transferase</keyword>
<organism evidence="10 11">
    <name type="scientific">Entamoeba invadens IP1</name>
    <dbReference type="NCBI Taxonomy" id="370355"/>
    <lineage>
        <taxon>Eukaryota</taxon>
        <taxon>Amoebozoa</taxon>
        <taxon>Evosea</taxon>
        <taxon>Archamoebae</taxon>
        <taxon>Mastigamoebida</taxon>
        <taxon>Entamoebidae</taxon>
        <taxon>Entamoeba</taxon>
    </lineage>
</organism>
<evidence type="ECO:0000256" key="3">
    <source>
        <dbReference type="ARBA" id="ARBA00022679"/>
    </source>
</evidence>
<dbReference type="GeneID" id="14890502"/>
<dbReference type="PANTHER" id="PTHR48144">
    <property type="entry name" value="DNA-DIRECTED DNA POLYMERASE"/>
    <property type="match status" value="1"/>
</dbReference>
<keyword evidence="6" id="KW-0239">DNA-directed DNA polymerase</keyword>
<dbReference type="InterPro" id="IPR043502">
    <property type="entry name" value="DNA/RNA_pol_sf"/>
</dbReference>
<dbReference type="RefSeq" id="XP_004258297.1">
    <property type="nucleotide sequence ID" value="XM_004258249.1"/>
</dbReference>
<dbReference type="OMA" id="NNIRCFE"/>
<dbReference type="GO" id="GO:0000166">
    <property type="term" value="F:nucleotide binding"/>
    <property type="evidence" value="ECO:0007669"/>
    <property type="project" value="InterPro"/>
</dbReference>
<dbReference type="InterPro" id="IPR012337">
    <property type="entry name" value="RNaseH-like_sf"/>
</dbReference>